<accession>A0A931I558</accession>
<proteinExistence type="predicted"/>
<protein>
    <submittedName>
        <fullName evidence="1">DNA-binding protein</fullName>
    </submittedName>
</protein>
<dbReference type="RefSeq" id="WP_198428043.1">
    <property type="nucleotide sequence ID" value="NZ_JADMLG010000001.1"/>
</dbReference>
<dbReference type="InterPro" id="IPR009061">
    <property type="entry name" value="DNA-bd_dom_put_sf"/>
</dbReference>
<sequence length="76" mass="8313">MGRSTRQETPGGAARKKYIRLQTAAEIHSVHEVTIRRWIEAGLLTGYWVGPHAIRVDLAEVHALARPIEVAAGGES</sequence>
<evidence type="ECO:0000313" key="1">
    <source>
        <dbReference type="EMBL" id="MBH0775064.1"/>
    </source>
</evidence>
<dbReference type="GO" id="GO:0003677">
    <property type="term" value="F:DNA binding"/>
    <property type="evidence" value="ECO:0007669"/>
    <property type="project" value="UniProtKB-KW"/>
</dbReference>
<name>A0A931I558_9NOCA</name>
<dbReference type="AlphaFoldDB" id="A0A931I558"/>
<reference evidence="1" key="1">
    <citation type="submission" date="2020-11" db="EMBL/GenBank/DDBJ databases">
        <title>Nocardia NEAU-351.nov., a novel actinomycete isolated from the cow dung.</title>
        <authorList>
            <person name="Zhang X."/>
        </authorList>
    </citation>
    <scope>NUCLEOTIDE SEQUENCE</scope>
    <source>
        <strain evidence="1">NEAU-351</strain>
    </source>
</reference>
<gene>
    <name evidence="1" type="ORF">IT779_02045</name>
</gene>
<dbReference type="EMBL" id="JADMLG010000001">
    <property type="protein sequence ID" value="MBH0775064.1"/>
    <property type="molecule type" value="Genomic_DNA"/>
</dbReference>
<dbReference type="SUPFAM" id="SSF46955">
    <property type="entry name" value="Putative DNA-binding domain"/>
    <property type="match status" value="1"/>
</dbReference>
<dbReference type="Proteomes" id="UP000655751">
    <property type="component" value="Unassembled WGS sequence"/>
</dbReference>
<keyword evidence="2" id="KW-1185">Reference proteome</keyword>
<comment type="caution">
    <text evidence="1">The sequence shown here is derived from an EMBL/GenBank/DDBJ whole genome shotgun (WGS) entry which is preliminary data.</text>
</comment>
<organism evidence="1 2">
    <name type="scientific">Nocardia bovistercoris</name>
    <dbReference type="NCBI Taxonomy" id="2785916"/>
    <lineage>
        <taxon>Bacteria</taxon>
        <taxon>Bacillati</taxon>
        <taxon>Actinomycetota</taxon>
        <taxon>Actinomycetes</taxon>
        <taxon>Mycobacteriales</taxon>
        <taxon>Nocardiaceae</taxon>
        <taxon>Nocardia</taxon>
    </lineage>
</organism>
<keyword evidence="1" id="KW-0238">DNA-binding</keyword>
<evidence type="ECO:0000313" key="2">
    <source>
        <dbReference type="Proteomes" id="UP000655751"/>
    </source>
</evidence>